<dbReference type="AlphaFoldDB" id="A0A7W6CG98"/>
<name>A0A7W6CG98_9SPHN</name>
<dbReference type="InterPro" id="IPR016181">
    <property type="entry name" value="Acyl_CoA_acyltransferase"/>
</dbReference>
<dbReference type="SUPFAM" id="SSF55729">
    <property type="entry name" value="Acyl-CoA N-acyltransferases (Nat)"/>
    <property type="match status" value="1"/>
</dbReference>
<proteinExistence type="predicted"/>
<dbReference type="InterPro" id="IPR051531">
    <property type="entry name" value="N-acetyltransferase"/>
</dbReference>
<evidence type="ECO:0000313" key="3">
    <source>
        <dbReference type="Proteomes" id="UP000548867"/>
    </source>
</evidence>
<evidence type="ECO:0000259" key="1">
    <source>
        <dbReference type="PROSITE" id="PS51186"/>
    </source>
</evidence>
<dbReference type="GO" id="GO:0016747">
    <property type="term" value="F:acyltransferase activity, transferring groups other than amino-acyl groups"/>
    <property type="evidence" value="ECO:0007669"/>
    <property type="project" value="InterPro"/>
</dbReference>
<dbReference type="Proteomes" id="UP000548867">
    <property type="component" value="Unassembled WGS sequence"/>
</dbReference>
<organism evidence="2 3">
    <name type="scientific">Novosphingobium sediminicola</name>
    <dbReference type="NCBI Taxonomy" id="563162"/>
    <lineage>
        <taxon>Bacteria</taxon>
        <taxon>Pseudomonadati</taxon>
        <taxon>Pseudomonadota</taxon>
        <taxon>Alphaproteobacteria</taxon>
        <taxon>Sphingomonadales</taxon>
        <taxon>Sphingomonadaceae</taxon>
        <taxon>Novosphingobium</taxon>
    </lineage>
</organism>
<dbReference type="InterPro" id="IPR000182">
    <property type="entry name" value="GNAT_dom"/>
</dbReference>
<dbReference type="PROSITE" id="PS51186">
    <property type="entry name" value="GNAT"/>
    <property type="match status" value="1"/>
</dbReference>
<sequence length="189" mass="20788">MFFRSERLFLRPAWPEDWNAIHAAIDDEGIVRNLARAPWPYTENDARWFAGQPQDGRLPHFLITRPGAEGSALIGSIGLSEIEGEANIGYWIARAHWGQGYATEAGRAMLGLARGLGHKRLVGRHFLDNPASGLVLRRLGFRPVDERGAIFSAGRGQACPSARFEIELCAEHGDQDDSPDGGMEGRRAA</sequence>
<dbReference type="PANTHER" id="PTHR43792">
    <property type="entry name" value="GNAT FAMILY, PUTATIVE (AFU_ORTHOLOGUE AFUA_3G00765)-RELATED-RELATED"/>
    <property type="match status" value="1"/>
</dbReference>
<gene>
    <name evidence="2" type="ORF">GGR38_002955</name>
</gene>
<dbReference type="Gene3D" id="3.40.630.30">
    <property type="match status" value="1"/>
</dbReference>
<keyword evidence="2" id="KW-0808">Transferase</keyword>
<comment type="caution">
    <text evidence="2">The sequence shown here is derived from an EMBL/GenBank/DDBJ whole genome shotgun (WGS) entry which is preliminary data.</text>
</comment>
<evidence type="ECO:0000313" key="2">
    <source>
        <dbReference type="EMBL" id="MBB3955998.1"/>
    </source>
</evidence>
<dbReference type="RefSeq" id="WP_183626802.1">
    <property type="nucleotide sequence ID" value="NZ_JACIDX010000011.1"/>
</dbReference>
<dbReference type="Pfam" id="PF13302">
    <property type="entry name" value="Acetyltransf_3"/>
    <property type="match status" value="1"/>
</dbReference>
<protein>
    <submittedName>
        <fullName evidence="2">RimJ/RimL family protein N-acetyltransferase</fullName>
    </submittedName>
</protein>
<dbReference type="EMBL" id="JACIDX010000011">
    <property type="protein sequence ID" value="MBB3955998.1"/>
    <property type="molecule type" value="Genomic_DNA"/>
</dbReference>
<reference evidence="2 3" key="1">
    <citation type="submission" date="2020-08" db="EMBL/GenBank/DDBJ databases">
        <title>Genomic Encyclopedia of Type Strains, Phase IV (KMG-IV): sequencing the most valuable type-strain genomes for metagenomic binning, comparative biology and taxonomic classification.</title>
        <authorList>
            <person name="Goeker M."/>
        </authorList>
    </citation>
    <scope>NUCLEOTIDE SEQUENCE [LARGE SCALE GENOMIC DNA]</scope>
    <source>
        <strain evidence="2 3">DSM 27057</strain>
    </source>
</reference>
<accession>A0A7W6CG98</accession>
<keyword evidence="3" id="KW-1185">Reference proteome</keyword>
<feature type="domain" description="N-acetyltransferase" evidence="1">
    <location>
        <begin position="8"/>
        <end position="166"/>
    </location>
</feature>